<evidence type="ECO:0000313" key="3">
    <source>
        <dbReference type="Proteomes" id="UP000295668"/>
    </source>
</evidence>
<dbReference type="AlphaFoldDB" id="A0A4R5MJW2"/>
<feature type="chain" id="PRO_5020318185" description="DUF4468 domain-containing protein" evidence="1">
    <location>
        <begin position="19"/>
        <end position="168"/>
    </location>
</feature>
<protein>
    <recommendedName>
        <fullName evidence="4">DUF4468 domain-containing protein</fullName>
    </recommendedName>
</protein>
<evidence type="ECO:0000313" key="2">
    <source>
        <dbReference type="EMBL" id="TDG35967.1"/>
    </source>
</evidence>
<dbReference type="EMBL" id="SJCY01000007">
    <property type="protein sequence ID" value="TDG35967.1"/>
    <property type="molecule type" value="Genomic_DNA"/>
</dbReference>
<comment type="caution">
    <text evidence="2">The sequence shown here is derived from an EMBL/GenBank/DDBJ whole genome shotgun (WGS) entry which is preliminary data.</text>
</comment>
<gene>
    <name evidence="2" type="ORF">EZJ43_11505</name>
</gene>
<evidence type="ECO:0008006" key="4">
    <source>
        <dbReference type="Google" id="ProtNLM"/>
    </source>
</evidence>
<name>A0A4R5MJW2_9SPHI</name>
<accession>A0A4R5MJW2</accession>
<dbReference type="RefSeq" id="WP_133262857.1">
    <property type="nucleotide sequence ID" value="NZ_SJCY01000007.1"/>
</dbReference>
<keyword evidence="3" id="KW-1185">Reference proteome</keyword>
<evidence type="ECO:0000256" key="1">
    <source>
        <dbReference type="SAM" id="SignalP"/>
    </source>
</evidence>
<dbReference type="Proteomes" id="UP000295668">
    <property type="component" value="Unassembled WGS sequence"/>
</dbReference>
<keyword evidence="1" id="KW-0732">Signal</keyword>
<feature type="signal peptide" evidence="1">
    <location>
        <begin position="1"/>
        <end position="18"/>
    </location>
</feature>
<sequence length="168" mass="19177">MFKIILIFCCAFTINAQAQKSITYSYAGLGINPSSGYKTITENGKIITKTSKKFNKDSLQNIPIEKIAISKVTPLFLLVDSILTLNKTSISLPYKTGGYGLQKITYFNGKTETLLFGTIDWKIADDYEIKIKKEKNKVRKKQLSLEYDHTKKLVGLYKKMYLMINECY</sequence>
<organism evidence="2 3">
    <name type="scientific">Pedobacter changchengzhani</name>
    <dbReference type="NCBI Taxonomy" id="2529274"/>
    <lineage>
        <taxon>Bacteria</taxon>
        <taxon>Pseudomonadati</taxon>
        <taxon>Bacteroidota</taxon>
        <taxon>Sphingobacteriia</taxon>
        <taxon>Sphingobacteriales</taxon>
        <taxon>Sphingobacteriaceae</taxon>
        <taxon>Pedobacter</taxon>
    </lineage>
</organism>
<proteinExistence type="predicted"/>
<reference evidence="2 3" key="1">
    <citation type="submission" date="2019-02" db="EMBL/GenBank/DDBJ databases">
        <title>Pedobacter sp. nov., a novel speices isolated from soil of pinguins habitat in Antarcitica.</title>
        <authorList>
            <person name="He R.-H."/>
        </authorList>
    </citation>
    <scope>NUCLEOTIDE SEQUENCE [LARGE SCALE GENOMIC DNA]</scope>
    <source>
        <strain evidence="2 3">E01020</strain>
    </source>
</reference>